<proteinExistence type="predicted"/>
<evidence type="ECO:0000313" key="2">
    <source>
        <dbReference type="EMBL" id="GGI75214.1"/>
    </source>
</evidence>
<accession>A0AAV4K425</accession>
<reference evidence="2" key="2">
    <citation type="journal article" date="2014" name="Int. J. Syst. Evol. Microbiol.">
        <title>Complete genome sequence of Corynebacterium casei LMG S-19264T (=DSM 44701T), isolated from a smear-ripened cheese.</title>
        <authorList>
            <consortium name="US DOE Joint Genome Institute (JGI-PGF)"/>
            <person name="Walter F."/>
            <person name="Albersmeier A."/>
            <person name="Kalinowski J."/>
            <person name="Ruckert C."/>
        </authorList>
    </citation>
    <scope>NUCLEOTIDE SEQUENCE</scope>
    <source>
        <strain evidence="2">CGMCC 1.8885</strain>
    </source>
</reference>
<reference evidence="3" key="1">
    <citation type="journal article" date="2014" name="Int. J. Syst. Evol. Microbiol.">
        <title>Complete genome of a new Firmicutes species belonging to the dominant human colonic microbiota ('Ruminococcus bicirculans') reveals two chromosomes and a selective capacity to utilize plant glucans.</title>
        <authorList>
            <consortium name="NISC Comparative Sequencing Program"/>
            <person name="Wegmann U."/>
            <person name="Louis P."/>
            <person name="Goesmann A."/>
            <person name="Henrissat B."/>
            <person name="Duncan S.H."/>
            <person name="Flint H.J."/>
        </authorList>
    </citation>
    <scope>NUCLEOTIDE SEQUENCE</scope>
    <source>
        <strain evidence="3">CGMCC 1.8884</strain>
    </source>
</reference>
<dbReference type="AlphaFoldDB" id="A0AAV4K425"/>
<dbReference type="Proteomes" id="UP000630135">
    <property type="component" value="Unassembled WGS sequence"/>
</dbReference>
<dbReference type="RefSeq" id="WP_017869205.1">
    <property type="nucleotide sequence ID" value="NZ_BMLZ01000003.1"/>
</dbReference>
<keyword evidence="4" id="KW-1185">Reference proteome</keyword>
<dbReference type="EMBL" id="BMMA01000004">
    <property type="protein sequence ID" value="GGI75214.1"/>
    <property type="molecule type" value="Genomic_DNA"/>
</dbReference>
<dbReference type="GeneID" id="59164580"/>
<evidence type="ECO:0000313" key="4">
    <source>
        <dbReference type="Proteomes" id="UP000630135"/>
    </source>
</evidence>
<evidence type="ECO:0000256" key="1">
    <source>
        <dbReference type="SAM" id="MobiDB-lite"/>
    </source>
</evidence>
<name>A0AAV4K425_9DEIO</name>
<dbReference type="Proteomes" id="UP000652720">
    <property type="component" value="Unassembled WGS sequence"/>
</dbReference>
<organism evidence="2 5">
    <name type="scientific">Deinococcus wulumuqiensis</name>
    <dbReference type="NCBI Taxonomy" id="980427"/>
    <lineage>
        <taxon>Bacteria</taxon>
        <taxon>Thermotogati</taxon>
        <taxon>Deinococcota</taxon>
        <taxon>Deinococci</taxon>
        <taxon>Deinococcales</taxon>
        <taxon>Deinococcaceae</taxon>
        <taxon>Deinococcus</taxon>
    </lineage>
</organism>
<reference evidence="4" key="3">
    <citation type="journal article" date="2019" name="Int. J. Syst. Evol. Microbiol.">
        <title>The Global Catalogue of Microorganisms (GCM) 10K type strain sequencing project: providing services to taxonomists for standard genome sequencing and annotation.</title>
        <authorList>
            <consortium name="The Broad Institute Genomics Platform"/>
            <consortium name="The Broad Institute Genome Sequencing Center for Infectious Disease"/>
            <person name="Wu L."/>
            <person name="Ma J."/>
        </authorList>
    </citation>
    <scope>NUCLEOTIDE SEQUENCE [LARGE SCALE GENOMIC DNA]</scope>
    <source>
        <strain evidence="4">CGMCC 1.8884</strain>
    </source>
</reference>
<gene>
    <name evidence="3" type="ORF">GCM10008021_03460</name>
    <name evidence="2" type="ORF">GCM10010914_06790</name>
</gene>
<sequence length="167" mass="18138">MTSSSRRLPEDVNARAVQQALALNELKRRGVYRPTTTTAGDEQKKYTDRYARDLIGFCERVLGMTPWKGVNGRAGQYEVLRAIQDSVCRQLDGEQNVPFIFVVEAGHGVGKPTGWKRRSSRGSTGAFSPLSFSPPPTPTTRCATPSGRMSGPTSPMRGTAAAMSCRG</sequence>
<comment type="caution">
    <text evidence="2">The sequence shown here is derived from an EMBL/GenBank/DDBJ whole genome shotgun (WGS) entry which is preliminary data.</text>
</comment>
<reference evidence="2" key="4">
    <citation type="submission" date="2023-08" db="EMBL/GenBank/DDBJ databases">
        <authorList>
            <person name="Sun Q."/>
            <person name="Zhou Y."/>
        </authorList>
    </citation>
    <scope>NUCLEOTIDE SEQUENCE</scope>
    <source>
        <strain evidence="3">CGMCC 1.8884</strain>
        <strain evidence="2">CGMCC 1.8885</strain>
    </source>
</reference>
<evidence type="ECO:0000313" key="5">
    <source>
        <dbReference type="Proteomes" id="UP000652720"/>
    </source>
</evidence>
<feature type="region of interest" description="Disordered" evidence="1">
    <location>
        <begin position="111"/>
        <end position="167"/>
    </location>
</feature>
<evidence type="ECO:0000313" key="3">
    <source>
        <dbReference type="EMBL" id="GGP28695.1"/>
    </source>
</evidence>
<dbReference type="EMBL" id="BMLZ01000003">
    <property type="protein sequence ID" value="GGP28695.1"/>
    <property type="molecule type" value="Genomic_DNA"/>
</dbReference>
<protein>
    <submittedName>
        <fullName evidence="2">Uncharacterized protein</fullName>
    </submittedName>
</protein>